<organism evidence="13 14">
    <name type="scientific">Desulfoglaeba alkanexedens ALDC</name>
    <dbReference type="NCBI Taxonomy" id="980445"/>
    <lineage>
        <taxon>Bacteria</taxon>
        <taxon>Pseudomonadati</taxon>
        <taxon>Thermodesulfobacteriota</taxon>
        <taxon>Syntrophobacteria</taxon>
        <taxon>Syntrophobacterales</taxon>
        <taxon>Syntrophobacteraceae</taxon>
        <taxon>Desulfoglaeba</taxon>
    </lineage>
</organism>
<dbReference type="RefSeq" id="WP_137425290.1">
    <property type="nucleotide sequence ID" value="NZ_CP040098.1"/>
</dbReference>
<keyword evidence="8" id="KW-0482">Metalloprotease</keyword>
<dbReference type="GO" id="GO:0006508">
    <property type="term" value="P:proteolysis"/>
    <property type="evidence" value="ECO:0007669"/>
    <property type="project" value="UniProtKB-KW"/>
</dbReference>
<dbReference type="KEGG" id="dax:FDQ92_12995"/>
<proteinExistence type="inferred from homology"/>
<evidence type="ECO:0000256" key="7">
    <source>
        <dbReference type="ARBA" id="ARBA00022833"/>
    </source>
</evidence>
<protein>
    <recommendedName>
        <fullName evidence="11">Murein endopeptidase K</fullName>
    </recommendedName>
</protein>
<dbReference type="GO" id="GO:0046872">
    <property type="term" value="F:metal ion binding"/>
    <property type="evidence" value="ECO:0007669"/>
    <property type="project" value="UniProtKB-KW"/>
</dbReference>
<dbReference type="PANTHER" id="PTHR37425">
    <property type="match status" value="1"/>
</dbReference>
<evidence type="ECO:0000256" key="4">
    <source>
        <dbReference type="ARBA" id="ARBA00022723"/>
    </source>
</evidence>
<evidence type="ECO:0000256" key="5">
    <source>
        <dbReference type="ARBA" id="ARBA00022729"/>
    </source>
</evidence>
<comment type="cofactor">
    <cofactor evidence="1">
        <name>Zn(2+)</name>
        <dbReference type="ChEBI" id="CHEBI:29105"/>
    </cofactor>
</comment>
<dbReference type="Proteomes" id="UP000298602">
    <property type="component" value="Chromosome"/>
</dbReference>
<dbReference type="InterPro" id="IPR009045">
    <property type="entry name" value="Zn_M74/Hedgehog-like"/>
</dbReference>
<evidence type="ECO:0000256" key="11">
    <source>
        <dbReference type="ARBA" id="ARBA00093666"/>
    </source>
</evidence>
<evidence type="ECO:0000256" key="8">
    <source>
        <dbReference type="ARBA" id="ARBA00023049"/>
    </source>
</evidence>
<dbReference type="AlphaFoldDB" id="A0A4P8L4T1"/>
<evidence type="ECO:0000256" key="9">
    <source>
        <dbReference type="ARBA" id="ARBA00023316"/>
    </source>
</evidence>
<evidence type="ECO:0000256" key="10">
    <source>
        <dbReference type="ARBA" id="ARBA00093448"/>
    </source>
</evidence>
<keyword evidence="5 12" id="KW-0732">Signal</keyword>
<dbReference type="Gene3D" id="3.30.1380.10">
    <property type="match status" value="1"/>
</dbReference>
<evidence type="ECO:0000256" key="12">
    <source>
        <dbReference type="SAM" id="SignalP"/>
    </source>
</evidence>
<dbReference type="EMBL" id="CP040098">
    <property type="protein sequence ID" value="QCQ23007.1"/>
    <property type="molecule type" value="Genomic_DNA"/>
</dbReference>
<evidence type="ECO:0000256" key="3">
    <source>
        <dbReference type="ARBA" id="ARBA00022670"/>
    </source>
</evidence>
<feature type="chain" id="PRO_5020409263" description="Murein endopeptidase K" evidence="12">
    <location>
        <begin position="28"/>
        <end position="182"/>
    </location>
</feature>
<evidence type="ECO:0000256" key="6">
    <source>
        <dbReference type="ARBA" id="ARBA00022801"/>
    </source>
</evidence>
<evidence type="ECO:0000256" key="1">
    <source>
        <dbReference type="ARBA" id="ARBA00001947"/>
    </source>
</evidence>
<comment type="similarity">
    <text evidence="10">Belongs to the peptidase M15 family.</text>
</comment>
<comment type="pathway">
    <text evidence="2">Cell wall biogenesis; cell wall polysaccharide biosynthesis.</text>
</comment>
<dbReference type="OrthoDB" id="9782994at2"/>
<accession>A0A4P8L4T1</accession>
<dbReference type="Pfam" id="PF05951">
    <property type="entry name" value="Peptidase_M15_2"/>
    <property type="match status" value="1"/>
</dbReference>
<keyword evidence="3" id="KW-0645">Protease</keyword>
<evidence type="ECO:0000313" key="13">
    <source>
        <dbReference type="EMBL" id="QCQ23007.1"/>
    </source>
</evidence>
<dbReference type="SUPFAM" id="SSF55166">
    <property type="entry name" value="Hedgehog/DD-peptidase"/>
    <property type="match status" value="1"/>
</dbReference>
<keyword evidence="14" id="KW-1185">Reference proteome</keyword>
<reference evidence="13 14" key="2">
    <citation type="submission" date="2019-05" db="EMBL/GenBank/DDBJ databases">
        <authorList>
            <person name="Suflita J.M."/>
            <person name="Marks C.R."/>
        </authorList>
    </citation>
    <scope>NUCLEOTIDE SEQUENCE [LARGE SCALE GENOMIC DNA]</scope>
    <source>
        <strain evidence="13 14">ALDC</strain>
    </source>
</reference>
<keyword evidence="7" id="KW-0862">Zinc</keyword>
<gene>
    <name evidence="13" type="ORF">FDQ92_12995</name>
</gene>
<keyword evidence="4" id="KW-0479">Metal-binding</keyword>
<dbReference type="PANTHER" id="PTHR37425:SF1">
    <property type="entry name" value="OUTER MEMBRANE PROTEIN"/>
    <property type="match status" value="1"/>
</dbReference>
<keyword evidence="9" id="KW-0961">Cell wall biogenesis/degradation</keyword>
<evidence type="ECO:0000256" key="2">
    <source>
        <dbReference type="ARBA" id="ARBA00004776"/>
    </source>
</evidence>
<reference evidence="13 14" key="1">
    <citation type="submission" date="2019-05" db="EMBL/GenBank/DDBJ databases">
        <title>The Complete Genome Sequence of the n-alkane-degrading Desulfoglaeba alkanexedens ALDC reveals multiple alkylsuccinate synthase gene clusters.</title>
        <authorList>
            <person name="Callaghan A.V."/>
            <person name="Davidova I.A."/>
            <person name="Duncan K.E."/>
            <person name="Morris B."/>
            <person name="McInerney M.J."/>
        </authorList>
    </citation>
    <scope>NUCLEOTIDE SEQUENCE [LARGE SCALE GENOMIC DNA]</scope>
    <source>
        <strain evidence="13 14">ALDC</strain>
    </source>
</reference>
<dbReference type="InterPro" id="IPR010275">
    <property type="entry name" value="MepK"/>
</dbReference>
<keyword evidence="6" id="KW-0378">Hydrolase</keyword>
<name>A0A4P8L4T1_9BACT</name>
<feature type="signal peptide" evidence="12">
    <location>
        <begin position="1"/>
        <end position="27"/>
    </location>
</feature>
<sequence>MTRREALKLLLLGNLAAPLFSFSPADAALPSYARYCSGRLNIYNLHTCEHLSVQYMDRFGRLNRKAIAKLQHIFRCHHTNQVHPISPRLYMLLDAVRSRVGALDRPYLLVSGYRSKAYNRLLRENGHGVALKSYHLKGMAADIRMDGVSLEDIRRVAATFSAGGIGTYPEFIHLDVGPVRSW</sequence>
<dbReference type="GO" id="GO:0008237">
    <property type="term" value="F:metallopeptidase activity"/>
    <property type="evidence" value="ECO:0007669"/>
    <property type="project" value="UniProtKB-KW"/>
</dbReference>
<evidence type="ECO:0000313" key="14">
    <source>
        <dbReference type="Proteomes" id="UP000298602"/>
    </source>
</evidence>
<dbReference type="GO" id="GO:0071555">
    <property type="term" value="P:cell wall organization"/>
    <property type="evidence" value="ECO:0007669"/>
    <property type="project" value="UniProtKB-KW"/>
</dbReference>